<protein>
    <submittedName>
        <fullName evidence="1">Uncharacterized protein</fullName>
    </submittedName>
</protein>
<dbReference type="Proteomes" id="UP000192293">
    <property type="component" value="Unassembled WGS sequence"/>
</dbReference>
<keyword evidence="2" id="KW-1185">Reference proteome</keyword>
<proteinExistence type="predicted"/>
<name>A0ABX3S8P7_MYCBC</name>
<comment type="caution">
    <text evidence="1">The sequence shown here is derived from an EMBL/GenBank/DDBJ whole genome shotgun (WGS) entry which is preliminary data.</text>
</comment>
<reference evidence="1 2" key="1">
    <citation type="submission" date="2017-02" db="EMBL/GenBank/DDBJ databases">
        <title>The new phylogeny of genus Mycobacterium.</title>
        <authorList>
            <person name="Tortoli E."/>
            <person name="Trovato A."/>
            <person name="Cirillo D.M."/>
        </authorList>
    </citation>
    <scope>NUCLEOTIDE SEQUENCE [LARGE SCALE GENOMIC DNA]</scope>
    <source>
        <strain evidence="1 2">DSM 45439</strain>
    </source>
</reference>
<evidence type="ECO:0000313" key="1">
    <source>
        <dbReference type="EMBL" id="ORA45550.1"/>
    </source>
</evidence>
<organism evidence="1 2">
    <name type="scientific">Mycobacterium bouchedurhonense</name>
    <dbReference type="NCBI Taxonomy" id="701041"/>
    <lineage>
        <taxon>Bacteria</taxon>
        <taxon>Bacillati</taxon>
        <taxon>Actinomycetota</taxon>
        <taxon>Actinomycetes</taxon>
        <taxon>Mycobacteriales</taxon>
        <taxon>Mycobacteriaceae</taxon>
        <taxon>Mycobacterium</taxon>
        <taxon>Mycobacterium avium complex (MAC)</taxon>
    </lineage>
</organism>
<accession>A0ABX3S8P7</accession>
<evidence type="ECO:0000313" key="2">
    <source>
        <dbReference type="Proteomes" id="UP000192293"/>
    </source>
</evidence>
<sequence length="83" mass="9137">MKPLERVLVVPRSGSAPLTGHFMSYNHFGNLMVAYHEETSNGDEWGVWSREEVVGSAEPCQCDSARRARAEITHTGSAPGHLQ</sequence>
<gene>
    <name evidence="1" type="ORF">BST19_20110</name>
</gene>
<dbReference type="EMBL" id="MVHL01000037">
    <property type="protein sequence ID" value="ORA45550.1"/>
    <property type="molecule type" value="Genomic_DNA"/>
</dbReference>